<feature type="region of interest" description="Disordered" evidence="1">
    <location>
        <begin position="280"/>
        <end position="299"/>
    </location>
</feature>
<feature type="region of interest" description="Disordered" evidence="1">
    <location>
        <begin position="183"/>
        <end position="216"/>
    </location>
</feature>
<feature type="compositionally biased region" description="Polar residues" evidence="1">
    <location>
        <begin position="1"/>
        <end position="18"/>
    </location>
</feature>
<evidence type="ECO:0000256" key="1">
    <source>
        <dbReference type="SAM" id="MobiDB-lite"/>
    </source>
</evidence>
<evidence type="ECO:0000313" key="2">
    <source>
        <dbReference type="EMBL" id="PLW24600.1"/>
    </source>
</evidence>
<reference evidence="2 3" key="1">
    <citation type="submission" date="2017-11" db="EMBL/GenBank/DDBJ databases">
        <title>De novo assembly and phasing of dikaryotic genomes from two isolates of Puccinia coronata f. sp. avenae, the causal agent of oat crown rust.</title>
        <authorList>
            <person name="Miller M.E."/>
            <person name="Zhang Y."/>
            <person name="Omidvar V."/>
            <person name="Sperschneider J."/>
            <person name="Schwessinger B."/>
            <person name="Raley C."/>
            <person name="Palmer J.M."/>
            <person name="Garnica D."/>
            <person name="Upadhyaya N."/>
            <person name="Rathjen J."/>
            <person name="Taylor J.M."/>
            <person name="Park R.F."/>
            <person name="Dodds P.N."/>
            <person name="Hirsch C.D."/>
            <person name="Kianian S.F."/>
            <person name="Figueroa M."/>
        </authorList>
    </citation>
    <scope>NUCLEOTIDE SEQUENCE [LARGE SCALE GENOMIC DNA]</scope>
    <source>
        <strain evidence="2">12SD80</strain>
    </source>
</reference>
<protein>
    <submittedName>
        <fullName evidence="2">Uncharacterized protein</fullName>
    </submittedName>
</protein>
<accession>A0A2N5TGI1</accession>
<comment type="caution">
    <text evidence="2">The sequence shown here is derived from an EMBL/GenBank/DDBJ whole genome shotgun (WGS) entry which is preliminary data.</text>
</comment>
<dbReference type="AlphaFoldDB" id="A0A2N5TGI1"/>
<feature type="region of interest" description="Disordered" evidence="1">
    <location>
        <begin position="1"/>
        <end position="56"/>
    </location>
</feature>
<evidence type="ECO:0000313" key="3">
    <source>
        <dbReference type="Proteomes" id="UP000235392"/>
    </source>
</evidence>
<sequence>MSGQGNQELTNHWNNPQLAPNPFPFDQSSSNHSAFHMNHNYGDYPSNHNYVDPRSLPTPQRVEQIHQFTNFRTGDIIVQPNLQQQRQSNNQQQASQASLAIPPPNSQVLPSAHQQRRSNNQQQASQATPAILPPNSQVLPNTTSKKRAAPRVQAHERLANIQRLAAPVEVVDDLHDLSQESDVDAAGEDDSDENLNAQSELDFGPAHEDDTALPPPLFIGLPSTPPLHAAPLVHGDADEVDHSKLQSMFGLDPEEAEMGRMILKARFSREAALVYSALSRRPRGNATHNQTDDGDREHIPPAVLPTQASVDLSSFRFGSAFKNQLKNFIRQTLTDAQVQTYNMEHVPADSKVIELSLMRMTKRWLSNLTPVEKGEFLPPGYCQKNPNPQAVQIVDKCTRESIKSEKGILRGCLMKNVVTNSIYRQVEGPIPNVKQLYAHIKKHLPCTSPFSQKTIVDTQVLVRFAYLRMATIAYHQSGQNKRAAQWGVIDPQLLLLQQKSLDYFFVWSELIYDKDEFLFGQGKTMYNQLAPDALTMPTEEEIEQQMIVSQERRAVGGLEVQQPR</sequence>
<dbReference type="Proteomes" id="UP000235392">
    <property type="component" value="Unassembled WGS sequence"/>
</dbReference>
<proteinExistence type="predicted"/>
<feature type="compositionally biased region" description="Basic and acidic residues" evidence="1">
    <location>
        <begin position="290"/>
        <end position="299"/>
    </location>
</feature>
<feature type="compositionally biased region" description="Low complexity" evidence="1">
    <location>
        <begin position="84"/>
        <end position="100"/>
    </location>
</feature>
<organism evidence="2 3">
    <name type="scientific">Puccinia coronata f. sp. avenae</name>
    <dbReference type="NCBI Taxonomy" id="200324"/>
    <lineage>
        <taxon>Eukaryota</taxon>
        <taxon>Fungi</taxon>
        <taxon>Dikarya</taxon>
        <taxon>Basidiomycota</taxon>
        <taxon>Pucciniomycotina</taxon>
        <taxon>Pucciniomycetes</taxon>
        <taxon>Pucciniales</taxon>
        <taxon>Pucciniaceae</taxon>
        <taxon>Puccinia</taxon>
    </lineage>
</organism>
<feature type="compositionally biased region" description="Polar residues" evidence="1">
    <location>
        <begin position="134"/>
        <end position="143"/>
    </location>
</feature>
<feature type="region of interest" description="Disordered" evidence="1">
    <location>
        <begin position="84"/>
        <end position="152"/>
    </location>
</feature>
<feature type="compositionally biased region" description="Acidic residues" evidence="1">
    <location>
        <begin position="183"/>
        <end position="193"/>
    </location>
</feature>
<dbReference type="EMBL" id="PGCI01000606">
    <property type="protein sequence ID" value="PLW24600.1"/>
    <property type="molecule type" value="Genomic_DNA"/>
</dbReference>
<name>A0A2N5TGI1_9BASI</name>
<gene>
    <name evidence="2" type="ORF">PCASD_06189</name>
</gene>
<feature type="compositionally biased region" description="Low complexity" evidence="1">
    <location>
        <begin position="117"/>
        <end position="127"/>
    </location>
</feature>